<accession>A0AA48GWC0</accession>
<dbReference type="GO" id="GO:0019305">
    <property type="term" value="P:dTDP-rhamnose biosynthetic process"/>
    <property type="evidence" value="ECO:0007669"/>
    <property type="project" value="TreeGrafter"/>
</dbReference>
<dbReference type="PANTHER" id="PTHR10491:SF4">
    <property type="entry name" value="METHIONINE ADENOSYLTRANSFERASE 2 SUBUNIT BETA"/>
    <property type="match status" value="1"/>
</dbReference>
<feature type="domain" description="RmlD-like substrate binding" evidence="7">
    <location>
        <begin position="1"/>
        <end position="151"/>
    </location>
</feature>
<dbReference type="EC" id="1.1.1.133" evidence="3 6"/>
<dbReference type="RefSeq" id="WP_316410928.1">
    <property type="nucleotide sequence ID" value="NZ_AP027081.1"/>
</dbReference>
<dbReference type="SUPFAM" id="SSF51735">
    <property type="entry name" value="NAD(P)-binding Rossmann-fold domains"/>
    <property type="match status" value="1"/>
</dbReference>
<comment type="catalytic activity">
    <reaction evidence="5">
        <text>dTDP-beta-L-rhamnose + NADP(+) = dTDP-4-dehydro-beta-L-rhamnose + NADPH + H(+)</text>
        <dbReference type="Rhea" id="RHEA:21796"/>
        <dbReference type="ChEBI" id="CHEBI:15378"/>
        <dbReference type="ChEBI" id="CHEBI:57510"/>
        <dbReference type="ChEBI" id="CHEBI:57783"/>
        <dbReference type="ChEBI" id="CHEBI:58349"/>
        <dbReference type="ChEBI" id="CHEBI:62830"/>
        <dbReference type="EC" id="1.1.1.133"/>
    </reaction>
</comment>
<evidence type="ECO:0000256" key="6">
    <source>
        <dbReference type="RuleBase" id="RU364082"/>
    </source>
</evidence>
<name>A0AA48GWC0_9BACT</name>
<organism evidence="8 9">
    <name type="scientific">Mesoterricola sediminis</name>
    <dbReference type="NCBI Taxonomy" id="2927980"/>
    <lineage>
        <taxon>Bacteria</taxon>
        <taxon>Pseudomonadati</taxon>
        <taxon>Acidobacteriota</taxon>
        <taxon>Holophagae</taxon>
        <taxon>Holophagales</taxon>
        <taxon>Holophagaceae</taxon>
        <taxon>Mesoterricola</taxon>
    </lineage>
</organism>
<dbReference type="GO" id="GO:0008831">
    <property type="term" value="F:dTDP-4-dehydrorhamnose reductase activity"/>
    <property type="evidence" value="ECO:0007669"/>
    <property type="project" value="UniProtKB-EC"/>
</dbReference>
<dbReference type="EMBL" id="AP027081">
    <property type="protein sequence ID" value="BDU75287.1"/>
    <property type="molecule type" value="Genomic_DNA"/>
</dbReference>
<dbReference type="InterPro" id="IPR029903">
    <property type="entry name" value="RmlD-like-bd"/>
</dbReference>
<evidence type="ECO:0000259" key="7">
    <source>
        <dbReference type="Pfam" id="PF04321"/>
    </source>
</evidence>
<evidence type="ECO:0000313" key="9">
    <source>
        <dbReference type="Proteomes" id="UP001228113"/>
    </source>
</evidence>
<dbReference type="Pfam" id="PF04321">
    <property type="entry name" value="RmlD_sub_bind"/>
    <property type="match status" value="1"/>
</dbReference>
<dbReference type="InterPro" id="IPR005913">
    <property type="entry name" value="dTDP_dehydrorham_reduct"/>
</dbReference>
<dbReference type="InterPro" id="IPR036291">
    <property type="entry name" value="NAD(P)-bd_dom_sf"/>
</dbReference>
<keyword evidence="6" id="KW-0521">NADP</keyword>
<keyword evidence="6" id="KW-0560">Oxidoreductase</keyword>
<evidence type="ECO:0000256" key="3">
    <source>
        <dbReference type="ARBA" id="ARBA00012929"/>
    </source>
</evidence>
<dbReference type="PANTHER" id="PTHR10491">
    <property type="entry name" value="DTDP-4-DEHYDRORHAMNOSE REDUCTASE"/>
    <property type="match status" value="1"/>
</dbReference>
<dbReference type="Gene3D" id="3.40.50.720">
    <property type="entry name" value="NAD(P)-binding Rossmann-like Domain"/>
    <property type="match status" value="1"/>
</dbReference>
<evidence type="ECO:0000256" key="5">
    <source>
        <dbReference type="ARBA" id="ARBA00048200"/>
    </source>
</evidence>
<evidence type="ECO:0000256" key="2">
    <source>
        <dbReference type="ARBA" id="ARBA00010944"/>
    </source>
</evidence>
<proteinExistence type="inferred from homology"/>
<reference evidence="8" key="1">
    <citation type="journal article" date="2023" name="Int. J. Syst. Evol. Microbiol.">
        <title>Mesoterricola silvestris gen. nov., sp. nov., Mesoterricola sediminis sp. nov., Geothrix oryzae sp. nov., Geothrix edaphica sp. nov., Geothrix rubra sp. nov., and Geothrix limicola sp. nov., six novel members of Acidobacteriota isolated from soils.</title>
        <authorList>
            <person name="Itoh H."/>
            <person name="Sugisawa Y."/>
            <person name="Mise K."/>
            <person name="Xu Z."/>
            <person name="Kuniyasu M."/>
            <person name="Ushijima N."/>
            <person name="Kawano K."/>
            <person name="Kobayashi E."/>
            <person name="Shiratori Y."/>
            <person name="Masuda Y."/>
            <person name="Senoo K."/>
        </authorList>
    </citation>
    <scope>NUCLEOTIDE SEQUENCE</scope>
    <source>
        <strain evidence="8">W786</strain>
    </source>
</reference>
<evidence type="ECO:0000256" key="4">
    <source>
        <dbReference type="ARBA" id="ARBA00017099"/>
    </source>
</evidence>
<sequence>MNVVVLGGSGMLGSMVVDVLRQDPELKLCVTSRDGRQDCIPDGIQVHALDASVATKEEIAAVLDGAGWAINCIGVIKHLINDANAADVERAIRVNSLFPHNLAAAAAMVGCKVLQIATDCVFSGEKGGYIETDPHDALDAYGKSKSLGEVSADGFYNLRCSIIGPELREYRSLLEWFLRQPSGAAVTGFTNHLWNGVTTLHFAKICRGVIRNSLALPRLAHVIPGDVLSKGDLLSAFAVAFGRKDLVITPKAVQHAVDRSLGTLDASLNLRLWQAGGYVVPPTLGQMVDELAGYRMLLQGGRS</sequence>
<keyword evidence="9" id="KW-1185">Reference proteome</keyword>
<comment type="similarity">
    <text evidence="2 6">Belongs to the dTDP-4-dehydrorhamnose reductase family.</text>
</comment>
<evidence type="ECO:0000313" key="8">
    <source>
        <dbReference type="EMBL" id="BDU75287.1"/>
    </source>
</evidence>
<dbReference type="KEGG" id="msea:METESE_02450"/>
<comment type="function">
    <text evidence="6">Catalyzes the reduction of dTDP-6-deoxy-L-lyxo-4-hexulose to yield dTDP-L-rhamnose.</text>
</comment>
<dbReference type="GO" id="GO:0005829">
    <property type="term" value="C:cytosol"/>
    <property type="evidence" value="ECO:0007669"/>
    <property type="project" value="TreeGrafter"/>
</dbReference>
<dbReference type="AlphaFoldDB" id="A0AA48GWC0"/>
<dbReference type="Proteomes" id="UP001228113">
    <property type="component" value="Chromosome"/>
</dbReference>
<evidence type="ECO:0000256" key="1">
    <source>
        <dbReference type="ARBA" id="ARBA00004781"/>
    </source>
</evidence>
<protein>
    <recommendedName>
        <fullName evidence="4 6">dTDP-4-dehydrorhamnose reductase</fullName>
        <ecNumber evidence="3 6">1.1.1.133</ecNumber>
    </recommendedName>
</protein>
<gene>
    <name evidence="8" type="ORF">METESE_02450</name>
</gene>
<comment type="pathway">
    <text evidence="1 6">Carbohydrate biosynthesis; dTDP-L-rhamnose biosynthesis.</text>
</comment>